<evidence type="ECO:0000313" key="1">
    <source>
        <dbReference type="EMBL" id="CAB0036472.1"/>
    </source>
</evidence>
<name>A0A6H5IPC0_9HYME</name>
<proteinExistence type="predicted"/>
<reference evidence="1 2" key="1">
    <citation type="submission" date="2020-02" db="EMBL/GenBank/DDBJ databases">
        <authorList>
            <person name="Ferguson B K."/>
        </authorList>
    </citation>
    <scope>NUCLEOTIDE SEQUENCE [LARGE SCALE GENOMIC DNA]</scope>
</reference>
<gene>
    <name evidence="1" type="ORF">TBRA_LOCUS8339</name>
</gene>
<evidence type="ECO:0000313" key="2">
    <source>
        <dbReference type="Proteomes" id="UP000479190"/>
    </source>
</evidence>
<keyword evidence="2" id="KW-1185">Reference proteome</keyword>
<dbReference type="AlphaFoldDB" id="A0A6H5IPC0"/>
<accession>A0A6H5IPC0</accession>
<organism evidence="1 2">
    <name type="scientific">Trichogramma brassicae</name>
    <dbReference type="NCBI Taxonomy" id="86971"/>
    <lineage>
        <taxon>Eukaryota</taxon>
        <taxon>Metazoa</taxon>
        <taxon>Ecdysozoa</taxon>
        <taxon>Arthropoda</taxon>
        <taxon>Hexapoda</taxon>
        <taxon>Insecta</taxon>
        <taxon>Pterygota</taxon>
        <taxon>Neoptera</taxon>
        <taxon>Endopterygota</taxon>
        <taxon>Hymenoptera</taxon>
        <taxon>Apocrita</taxon>
        <taxon>Proctotrupomorpha</taxon>
        <taxon>Chalcidoidea</taxon>
        <taxon>Trichogrammatidae</taxon>
        <taxon>Trichogramma</taxon>
    </lineage>
</organism>
<dbReference type="EMBL" id="CADCXV010000816">
    <property type="protein sequence ID" value="CAB0036472.1"/>
    <property type="molecule type" value="Genomic_DNA"/>
</dbReference>
<sequence length="279" mass="31488">MFFLLLVMSKAGNHDDRASSSRDELLSRSTPIYPLYMYSPFSVSVSIYVYYRERRRLRNAGAECGASTECNNGTAEIPSLCVCTRCCCCCCCCLYASAKNTRHLHVPACCCSVYTSICLTCIRVRHSTETQGGKIEKNVDRCEGCILFRTYSFMRMRELGYMGALAAGEGGAETHADTRHCSYNYFSKNEKNTLFAGIVPKTYTIVLTIQRLVLGLLFSSGCATDSLRRLYFREHQRRTLEDLQTGRFHQRRDVWFHGPSQTRDGSFGIDRGIVSFTGP</sequence>
<dbReference type="Proteomes" id="UP000479190">
    <property type="component" value="Unassembled WGS sequence"/>
</dbReference>
<protein>
    <submittedName>
        <fullName evidence="1">Uncharacterized protein</fullName>
    </submittedName>
</protein>